<dbReference type="SUPFAM" id="SSF51430">
    <property type="entry name" value="NAD(P)-linked oxidoreductase"/>
    <property type="match status" value="1"/>
</dbReference>
<dbReference type="PRINTS" id="PR00069">
    <property type="entry name" value="ALDKETRDTASE"/>
</dbReference>
<gene>
    <name evidence="3" type="ORF">THTE_2893</name>
</gene>
<feature type="chain" id="PRO_5012922488" evidence="1">
    <location>
        <begin position="23"/>
        <end position="293"/>
    </location>
</feature>
<proteinExistence type="predicted"/>
<dbReference type="PANTHER" id="PTHR43312">
    <property type="entry name" value="D-THREO-ALDOSE 1-DEHYDROGENASE"/>
    <property type="match status" value="1"/>
</dbReference>
<dbReference type="InterPro" id="IPR023210">
    <property type="entry name" value="NADP_OxRdtase_dom"/>
</dbReference>
<evidence type="ECO:0000256" key="1">
    <source>
        <dbReference type="SAM" id="SignalP"/>
    </source>
</evidence>
<dbReference type="EMBL" id="CP018477">
    <property type="protein sequence ID" value="ASV75495.1"/>
    <property type="molecule type" value="Genomic_DNA"/>
</dbReference>
<dbReference type="OrthoDB" id="9773828at2"/>
<dbReference type="CDD" id="cd19100">
    <property type="entry name" value="AKR_unchar"/>
    <property type="match status" value="1"/>
</dbReference>
<dbReference type="PANTHER" id="PTHR43312:SF1">
    <property type="entry name" value="NADP-DEPENDENT OXIDOREDUCTASE DOMAIN-CONTAINING PROTEIN"/>
    <property type="match status" value="1"/>
</dbReference>
<name>A0A286RHQ1_9BACT</name>
<dbReference type="AlphaFoldDB" id="A0A286RHQ1"/>
<keyword evidence="4" id="KW-1185">Reference proteome</keyword>
<dbReference type="InterPro" id="IPR020471">
    <property type="entry name" value="AKR"/>
</dbReference>
<dbReference type="KEGG" id="ttf:THTE_2893"/>
<keyword evidence="1" id="KW-0732">Signal</keyword>
<dbReference type="GO" id="GO:0016491">
    <property type="term" value="F:oxidoreductase activity"/>
    <property type="evidence" value="ECO:0007669"/>
    <property type="project" value="InterPro"/>
</dbReference>
<dbReference type="InterPro" id="IPR053135">
    <property type="entry name" value="AKR2_Oxidoreductase"/>
</dbReference>
<dbReference type="InterPro" id="IPR006311">
    <property type="entry name" value="TAT_signal"/>
</dbReference>
<dbReference type="RefSeq" id="WP_157732035.1">
    <property type="nucleotide sequence ID" value="NZ_CP018477.1"/>
</dbReference>
<evidence type="ECO:0000259" key="2">
    <source>
        <dbReference type="Pfam" id="PF00248"/>
    </source>
</evidence>
<protein>
    <submittedName>
        <fullName evidence="3">Ferredoxin</fullName>
    </submittedName>
</protein>
<feature type="domain" description="NADP-dependent oxidoreductase" evidence="2">
    <location>
        <begin position="54"/>
        <end position="250"/>
    </location>
</feature>
<dbReference type="Gene3D" id="3.20.20.100">
    <property type="entry name" value="NADP-dependent oxidoreductase domain"/>
    <property type="match status" value="1"/>
</dbReference>
<evidence type="ECO:0000313" key="3">
    <source>
        <dbReference type="EMBL" id="ASV75495.1"/>
    </source>
</evidence>
<reference evidence="3 4" key="1">
    <citation type="journal article" name="Front. Microbiol.">
        <title>Sugar Metabolism of the First Thermophilic Planctomycete Thermogutta terrifontis: Comparative Genomic and Transcriptomic Approaches.</title>
        <authorList>
            <person name="Elcheninov A.G."/>
            <person name="Menzel P."/>
            <person name="Gudbergsdottir S.R."/>
            <person name="Slesarev A.I."/>
            <person name="Kadnikov V.V."/>
            <person name="Krogh A."/>
            <person name="Bonch-Osmolovskaya E.A."/>
            <person name="Peng X."/>
            <person name="Kublanov I.V."/>
        </authorList>
    </citation>
    <scope>NUCLEOTIDE SEQUENCE [LARGE SCALE GENOMIC DNA]</scope>
    <source>
        <strain evidence="3 4">R1</strain>
    </source>
</reference>
<feature type="signal peptide" evidence="1">
    <location>
        <begin position="1"/>
        <end position="22"/>
    </location>
</feature>
<dbReference type="PROSITE" id="PS51318">
    <property type="entry name" value="TAT"/>
    <property type="match status" value="1"/>
</dbReference>
<organism evidence="3 4">
    <name type="scientific">Thermogutta terrifontis</name>
    <dbReference type="NCBI Taxonomy" id="1331910"/>
    <lineage>
        <taxon>Bacteria</taxon>
        <taxon>Pseudomonadati</taxon>
        <taxon>Planctomycetota</taxon>
        <taxon>Planctomycetia</taxon>
        <taxon>Pirellulales</taxon>
        <taxon>Thermoguttaceae</taxon>
        <taxon>Thermogutta</taxon>
    </lineage>
</organism>
<sequence length="293" mass="32491">MMNVSRRAFLAGMAAAGSAALAGRWTFGHPHMPDIKSGVDRITLGRTGLKTSVLGIGTGTVGGSQQLAMGSDNFTKMVRHALDRGIHYIDTADNYSTHIFVRLALQKVPREKYFIQTKTRARSAEVLHADIERFRRELRVDYIDSVLMHCMTTPTWPTEMRPVMDALYEEKQKGRVKAVGVSCHGWEPLVASVDVDWVDIQLARINPFGMKMDGKPEDVAAVLKKMHDAGRGIIGMKIYGETGLNSRDERLQSLKYVLGLGCVDCFTIGFTSIEQIDETLNLIEQALQQGVHA</sequence>
<accession>A0A286RHQ1</accession>
<evidence type="ECO:0000313" key="4">
    <source>
        <dbReference type="Proteomes" id="UP000215086"/>
    </source>
</evidence>
<dbReference type="InterPro" id="IPR036812">
    <property type="entry name" value="NAD(P)_OxRdtase_dom_sf"/>
</dbReference>
<dbReference type="Proteomes" id="UP000215086">
    <property type="component" value="Chromosome"/>
</dbReference>
<dbReference type="Pfam" id="PF00248">
    <property type="entry name" value="Aldo_ket_red"/>
    <property type="match status" value="1"/>
</dbReference>